<keyword evidence="3" id="KW-1185">Reference proteome</keyword>
<comment type="caution">
    <text evidence="2">The sequence shown here is derived from an EMBL/GenBank/DDBJ whole genome shotgun (WGS) entry which is preliminary data.</text>
</comment>
<dbReference type="Proteomes" id="UP001551482">
    <property type="component" value="Unassembled WGS sequence"/>
</dbReference>
<feature type="domain" description="CHK kinase-like" evidence="1">
    <location>
        <begin position="117"/>
        <end position="297"/>
    </location>
</feature>
<proteinExistence type="predicted"/>
<dbReference type="SUPFAM" id="SSF56112">
    <property type="entry name" value="Protein kinase-like (PK-like)"/>
    <property type="match status" value="1"/>
</dbReference>
<dbReference type="RefSeq" id="WP_358359240.1">
    <property type="nucleotide sequence ID" value="NZ_JBEZFP010000087.1"/>
</dbReference>
<dbReference type="Pfam" id="PF02958">
    <property type="entry name" value="EcKL"/>
    <property type="match status" value="1"/>
</dbReference>
<gene>
    <name evidence="2" type="ORF">AB0C36_28315</name>
</gene>
<dbReference type="InterPro" id="IPR011009">
    <property type="entry name" value="Kinase-like_dom_sf"/>
</dbReference>
<sequence length="357" mass="39168">MTNLPGTLAEVTPAWLSSVLSSADRNVTVDEVRVDRVIDGTATKARLRITYAGPGADGLPTRLWIKGGYGRESAKVMPTGAYAVEARFYRDLSPRIPVVVPTCYFADCDETTQQGVVLLADLAQDGVEFCNAARPLTVDQVASFLELLVPLHAFWWQSAELDTIPWLRSPLERGTPSDRYVSRFSAADLDAFVAMPRADVVPAGITGQGVVDALHALQDRVTLQPQCLLHGDTHLGNTYLRRDGSPGLLDWQTAWRGNWAHDVAYFITSALTVEDRRRHERDLLRHYLAALAAAGAAAPGFDEAWDDYRRYVAYGLFIWLINPVEAQPDEVNIPNITRFSAAADDLDTFGALGVKAG</sequence>
<name>A0ABV3DR97_9ACTN</name>
<dbReference type="SMART" id="SM00587">
    <property type="entry name" value="CHK"/>
    <property type="match status" value="1"/>
</dbReference>
<reference evidence="2 3" key="1">
    <citation type="submission" date="2024-06" db="EMBL/GenBank/DDBJ databases">
        <title>The Natural Products Discovery Center: Release of the First 8490 Sequenced Strains for Exploring Actinobacteria Biosynthetic Diversity.</title>
        <authorList>
            <person name="Kalkreuter E."/>
            <person name="Kautsar S.A."/>
            <person name="Yang D."/>
            <person name="Bader C.D."/>
            <person name="Teijaro C.N."/>
            <person name="Fluegel L."/>
            <person name="Davis C.M."/>
            <person name="Simpson J.R."/>
            <person name="Lauterbach L."/>
            <person name="Steele A.D."/>
            <person name="Gui C."/>
            <person name="Meng S."/>
            <person name="Li G."/>
            <person name="Viehrig K."/>
            <person name="Ye F."/>
            <person name="Su P."/>
            <person name="Kiefer A.F."/>
            <person name="Nichols A."/>
            <person name="Cepeda A.J."/>
            <person name="Yan W."/>
            <person name="Fan B."/>
            <person name="Jiang Y."/>
            <person name="Adhikari A."/>
            <person name="Zheng C.-J."/>
            <person name="Schuster L."/>
            <person name="Cowan T.M."/>
            <person name="Smanski M.J."/>
            <person name="Chevrette M.G."/>
            <person name="De Carvalho L.P.S."/>
            <person name="Shen B."/>
        </authorList>
    </citation>
    <scope>NUCLEOTIDE SEQUENCE [LARGE SCALE GENOMIC DNA]</scope>
    <source>
        <strain evidence="2 3">NPDC048946</strain>
    </source>
</reference>
<dbReference type="EMBL" id="JBEZFP010000087">
    <property type="protein sequence ID" value="MEU8137404.1"/>
    <property type="molecule type" value="Genomic_DNA"/>
</dbReference>
<organism evidence="2 3">
    <name type="scientific">Streptodolium elevatio</name>
    <dbReference type="NCBI Taxonomy" id="3157996"/>
    <lineage>
        <taxon>Bacteria</taxon>
        <taxon>Bacillati</taxon>
        <taxon>Actinomycetota</taxon>
        <taxon>Actinomycetes</taxon>
        <taxon>Kitasatosporales</taxon>
        <taxon>Streptomycetaceae</taxon>
        <taxon>Streptodolium</taxon>
    </lineage>
</organism>
<protein>
    <submittedName>
        <fullName evidence="2">Phosphotransferase</fullName>
    </submittedName>
</protein>
<accession>A0ABV3DR97</accession>
<evidence type="ECO:0000313" key="2">
    <source>
        <dbReference type="EMBL" id="MEU8137404.1"/>
    </source>
</evidence>
<dbReference type="InterPro" id="IPR052961">
    <property type="entry name" value="Oxido-Kinase-like_Enzymes"/>
</dbReference>
<dbReference type="InterPro" id="IPR015897">
    <property type="entry name" value="CHK_kinase-like"/>
</dbReference>
<dbReference type="PANTHER" id="PTHR23020:SF41">
    <property type="entry name" value="AMINOGLYCOSIDE PHOSPHOTRANSFERASE DOMAIN-CONTAINING PROTEIN"/>
    <property type="match status" value="1"/>
</dbReference>
<evidence type="ECO:0000259" key="1">
    <source>
        <dbReference type="SMART" id="SM00587"/>
    </source>
</evidence>
<dbReference type="PANTHER" id="PTHR23020">
    <property type="entry name" value="UNCHARACTERIZED NUCLEAR HORMONE RECEPTOR-RELATED"/>
    <property type="match status" value="1"/>
</dbReference>
<evidence type="ECO:0000313" key="3">
    <source>
        <dbReference type="Proteomes" id="UP001551482"/>
    </source>
</evidence>
<dbReference type="InterPro" id="IPR004119">
    <property type="entry name" value="EcKL"/>
</dbReference>
<dbReference type="Gene3D" id="3.90.1200.10">
    <property type="match status" value="1"/>
</dbReference>